<evidence type="ECO:0000313" key="6">
    <source>
        <dbReference type="Proteomes" id="UP001168575"/>
    </source>
</evidence>
<evidence type="ECO:0000256" key="1">
    <source>
        <dbReference type="ARBA" id="ARBA00006700"/>
    </source>
</evidence>
<comment type="similarity">
    <text evidence="1">Belongs to the universal ribosomal protein uL23 family.</text>
</comment>
<dbReference type="Pfam" id="PF00276">
    <property type="entry name" value="Ribosomal_L23"/>
    <property type="match status" value="1"/>
</dbReference>
<proteinExistence type="inferred from homology"/>
<dbReference type="Proteomes" id="UP001168575">
    <property type="component" value="Unassembled WGS sequence"/>
</dbReference>
<sequence length="70" mass="7895">VYTFEVHKSANKIEIARAVEQIFDVTVTKVNTLNVKPKIKRLRYKAGATRTWKKAMVTLAEGDSIEIFGA</sequence>
<gene>
    <name evidence="5" type="primary">rplW</name>
    <name evidence="5" type="ORF">Q3982_01830</name>
</gene>
<dbReference type="InterPro" id="IPR012677">
    <property type="entry name" value="Nucleotide-bd_a/b_plait_sf"/>
</dbReference>
<evidence type="ECO:0000313" key="5">
    <source>
        <dbReference type="EMBL" id="MDO4841400.1"/>
    </source>
</evidence>
<evidence type="ECO:0000256" key="4">
    <source>
        <dbReference type="ARBA" id="ARBA00035481"/>
    </source>
</evidence>
<evidence type="ECO:0000256" key="2">
    <source>
        <dbReference type="ARBA" id="ARBA00022980"/>
    </source>
</evidence>
<dbReference type="GO" id="GO:0003735">
    <property type="term" value="F:structural constituent of ribosome"/>
    <property type="evidence" value="ECO:0007669"/>
    <property type="project" value="InterPro"/>
</dbReference>
<accession>A0AA43RJ04</accession>
<comment type="caution">
    <text evidence="5">The sequence shown here is derived from an EMBL/GenBank/DDBJ whole genome shotgun (WGS) entry which is preliminary data.</text>
</comment>
<evidence type="ECO:0000256" key="3">
    <source>
        <dbReference type="ARBA" id="ARBA00023274"/>
    </source>
</evidence>
<dbReference type="SUPFAM" id="SSF54189">
    <property type="entry name" value="Ribosomal proteins S24e, L23 and L15e"/>
    <property type="match status" value="1"/>
</dbReference>
<dbReference type="NCBIfam" id="NF004363">
    <property type="entry name" value="PRK05738.2-4"/>
    <property type="match status" value="1"/>
</dbReference>
<dbReference type="InterPro" id="IPR012678">
    <property type="entry name" value="Ribosomal_uL23/eL15/eS24_sf"/>
</dbReference>
<dbReference type="GO" id="GO:0005840">
    <property type="term" value="C:ribosome"/>
    <property type="evidence" value="ECO:0007669"/>
    <property type="project" value="UniProtKB-KW"/>
</dbReference>
<feature type="non-terminal residue" evidence="5">
    <location>
        <position position="1"/>
    </location>
</feature>
<dbReference type="InterPro" id="IPR013025">
    <property type="entry name" value="Ribosomal_uL23-like"/>
</dbReference>
<keyword evidence="2 5" id="KW-0689">Ribosomal protein</keyword>
<organism evidence="5 6">
    <name type="scientific">Phoenicibacter congonensis</name>
    <dbReference type="NCBI Taxonomy" id="1944646"/>
    <lineage>
        <taxon>Bacteria</taxon>
        <taxon>Bacillati</taxon>
        <taxon>Actinomycetota</taxon>
        <taxon>Coriobacteriia</taxon>
        <taxon>Eggerthellales</taxon>
        <taxon>Eggerthellaceae</taxon>
        <taxon>Phoenicibacter</taxon>
    </lineage>
</organism>
<name>A0AA43RJ04_9ACTN</name>
<protein>
    <recommendedName>
        <fullName evidence="4">50S ribosomal protein L23</fullName>
    </recommendedName>
</protein>
<dbReference type="Gene3D" id="3.30.70.330">
    <property type="match status" value="1"/>
</dbReference>
<dbReference type="EMBL" id="JAUMVS010000014">
    <property type="protein sequence ID" value="MDO4841400.1"/>
    <property type="molecule type" value="Genomic_DNA"/>
</dbReference>
<keyword evidence="6" id="KW-1185">Reference proteome</keyword>
<dbReference type="GO" id="GO:1990904">
    <property type="term" value="C:ribonucleoprotein complex"/>
    <property type="evidence" value="ECO:0007669"/>
    <property type="project" value="UniProtKB-KW"/>
</dbReference>
<dbReference type="GO" id="GO:0006412">
    <property type="term" value="P:translation"/>
    <property type="evidence" value="ECO:0007669"/>
    <property type="project" value="InterPro"/>
</dbReference>
<dbReference type="AlphaFoldDB" id="A0AA43RJ04"/>
<reference evidence="5" key="1">
    <citation type="submission" date="2023-07" db="EMBL/GenBank/DDBJ databases">
        <title>Between Cages and Wild: Unraveling the Impact of Captivity on Animal Microbiomes and Antimicrobial Resistance.</title>
        <authorList>
            <person name="Schmartz G.P."/>
            <person name="Rehner J."/>
            <person name="Schuff M.J."/>
            <person name="Becker S.L."/>
            <person name="Kravczyk M."/>
            <person name="Gurevich A."/>
            <person name="Francke R."/>
            <person name="Mueller R."/>
            <person name="Keller V."/>
            <person name="Keller A."/>
        </authorList>
    </citation>
    <scope>NUCLEOTIDE SEQUENCE</scope>
    <source>
        <strain evidence="5">S12M_St_49</strain>
    </source>
</reference>
<keyword evidence="3" id="KW-0687">Ribonucleoprotein</keyword>